<name>A0A8J3GAU7_9BACT</name>
<dbReference type="EMBL" id="BMXF01000005">
    <property type="protein sequence ID" value="GHB82826.1"/>
    <property type="molecule type" value="Genomic_DNA"/>
</dbReference>
<dbReference type="Gene3D" id="3.40.50.1220">
    <property type="entry name" value="TPP-binding domain"/>
    <property type="match status" value="1"/>
</dbReference>
<dbReference type="Proteomes" id="UP000598271">
    <property type="component" value="Unassembled WGS sequence"/>
</dbReference>
<dbReference type="RefSeq" id="WP_189567045.1">
    <property type="nucleotide sequence ID" value="NZ_BMXF01000005.1"/>
</dbReference>
<dbReference type="AlphaFoldDB" id="A0A8J3GAU7"/>
<reference evidence="1 2" key="1">
    <citation type="journal article" date="2014" name="Int. J. Syst. Evol. Microbiol.">
        <title>Complete genome sequence of Corynebacterium casei LMG S-19264T (=DSM 44701T), isolated from a smear-ripened cheese.</title>
        <authorList>
            <consortium name="US DOE Joint Genome Institute (JGI-PGF)"/>
            <person name="Walter F."/>
            <person name="Albersmeier A."/>
            <person name="Kalinowski J."/>
            <person name="Ruckert C."/>
        </authorList>
    </citation>
    <scope>NUCLEOTIDE SEQUENCE [LARGE SCALE GENOMIC DNA]</scope>
    <source>
        <strain evidence="1 2">KCTC 12866</strain>
    </source>
</reference>
<proteinExistence type="predicted"/>
<protein>
    <recommendedName>
        <fullName evidence="3">SIR2-like domain-containing protein</fullName>
    </recommendedName>
</protein>
<keyword evidence="2" id="KW-1185">Reference proteome</keyword>
<sequence length="288" mass="33260">MAFDVNIVPSELIENFQEGRGAIFVGAGLSIDAGFPSWGGLLNELIDESRKLKWINDDKINQYVDLISDSSKFLFVAEDLKLELGTKFWDYMSERFAEHDKTPTLNHELIVQINSSLLITINYDDLLEQAYTKAYGKYPPKFIYNQSREAANNFWKNRFFILKAHGDASLDVNTLILTQKDYRKTLYRELGYRSLIQAIFTTKSILFVGVSMNDPEFNQLIDYLHDCYHGGGPKHYLLLDESENNSTIARRYSEDFNILTISYQNPLKDYKEITEFLSYVQTSCPAKI</sequence>
<evidence type="ECO:0008006" key="3">
    <source>
        <dbReference type="Google" id="ProtNLM"/>
    </source>
</evidence>
<evidence type="ECO:0000313" key="1">
    <source>
        <dbReference type="EMBL" id="GHB82826.1"/>
    </source>
</evidence>
<gene>
    <name evidence="1" type="ORF">GCM10007390_42130</name>
</gene>
<accession>A0A8J3GAU7</accession>
<dbReference type="InterPro" id="IPR029035">
    <property type="entry name" value="DHS-like_NAD/FAD-binding_dom"/>
</dbReference>
<dbReference type="Pfam" id="PF13289">
    <property type="entry name" value="SIR2_2"/>
    <property type="match status" value="1"/>
</dbReference>
<organism evidence="1 2">
    <name type="scientific">Persicitalea jodogahamensis</name>
    <dbReference type="NCBI Taxonomy" id="402147"/>
    <lineage>
        <taxon>Bacteria</taxon>
        <taxon>Pseudomonadati</taxon>
        <taxon>Bacteroidota</taxon>
        <taxon>Cytophagia</taxon>
        <taxon>Cytophagales</taxon>
        <taxon>Spirosomataceae</taxon>
        <taxon>Persicitalea</taxon>
    </lineage>
</organism>
<evidence type="ECO:0000313" key="2">
    <source>
        <dbReference type="Proteomes" id="UP000598271"/>
    </source>
</evidence>
<dbReference type="SUPFAM" id="SSF52467">
    <property type="entry name" value="DHS-like NAD/FAD-binding domain"/>
    <property type="match status" value="1"/>
</dbReference>
<comment type="caution">
    <text evidence="1">The sequence shown here is derived from an EMBL/GenBank/DDBJ whole genome shotgun (WGS) entry which is preliminary data.</text>
</comment>